<dbReference type="CDD" id="cd08422">
    <property type="entry name" value="PBP2_CrgA_like"/>
    <property type="match status" value="1"/>
</dbReference>
<protein>
    <submittedName>
        <fullName evidence="6">LysR family transcriptional regulator</fullName>
    </submittedName>
</protein>
<dbReference type="Pfam" id="PF03466">
    <property type="entry name" value="LysR_substrate"/>
    <property type="match status" value="1"/>
</dbReference>
<evidence type="ECO:0000259" key="5">
    <source>
        <dbReference type="PROSITE" id="PS50931"/>
    </source>
</evidence>
<keyword evidence="4" id="KW-0804">Transcription</keyword>
<evidence type="ECO:0000256" key="1">
    <source>
        <dbReference type="ARBA" id="ARBA00009437"/>
    </source>
</evidence>
<keyword evidence="7" id="KW-1185">Reference proteome</keyword>
<name>A0ABQ3DRL9_9GAMM</name>
<dbReference type="SUPFAM" id="SSF46785">
    <property type="entry name" value="Winged helix' DNA-binding domain"/>
    <property type="match status" value="1"/>
</dbReference>
<dbReference type="Proteomes" id="UP000646745">
    <property type="component" value="Unassembled WGS sequence"/>
</dbReference>
<dbReference type="EMBL" id="BMZI01000002">
    <property type="protein sequence ID" value="GHB13333.1"/>
    <property type="molecule type" value="Genomic_DNA"/>
</dbReference>
<comment type="similarity">
    <text evidence="1">Belongs to the LysR transcriptional regulatory family.</text>
</comment>
<sequence length="322" mass="36158">MTISHLDLNALRVFERVAATGSFTAAAHHFHRAVSSVSRQIRGLEDAIGQPLLYRHTRAVTLTEAGWRYYDEVREILERLDLATEALAHPGAEPSGVLRINAPVAFGQHQIVPLLHRFQQRHTSVQVELQLDDRVIDPVREGNDITFRVGELTDSSLVARRLAPMNYVVAAAPAYLERRGAPDSPEALDQHDCLIYQGEMGRQRWYFQPLPAGDASRASAATPYEVSGSLYSNDAESLLRAALLGQGLILFPTWLVAESLATGALVPLLPAWQAEVVPKRRDIHVLTTERRMSARKVRAFMDYLFDELQPQPPWDRWQRSSQ</sequence>
<evidence type="ECO:0000313" key="6">
    <source>
        <dbReference type="EMBL" id="GHB13333.1"/>
    </source>
</evidence>
<dbReference type="PANTHER" id="PTHR30537">
    <property type="entry name" value="HTH-TYPE TRANSCRIPTIONAL REGULATOR"/>
    <property type="match status" value="1"/>
</dbReference>
<dbReference type="InterPro" id="IPR036388">
    <property type="entry name" value="WH-like_DNA-bd_sf"/>
</dbReference>
<dbReference type="InterPro" id="IPR000847">
    <property type="entry name" value="LysR_HTH_N"/>
</dbReference>
<dbReference type="Gene3D" id="3.40.190.290">
    <property type="match status" value="1"/>
</dbReference>
<evidence type="ECO:0000256" key="2">
    <source>
        <dbReference type="ARBA" id="ARBA00023015"/>
    </source>
</evidence>
<accession>A0ABQ3DRL9</accession>
<dbReference type="InterPro" id="IPR005119">
    <property type="entry name" value="LysR_subst-bd"/>
</dbReference>
<evidence type="ECO:0000256" key="3">
    <source>
        <dbReference type="ARBA" id="ARBA00023125"/>
    </source>
</evidence>
<organism evidence="6 7">
    <name type="scientific">Salinicola rhizosphaerae</name>
    <dbReference type="NCBI Taxonomy" id="1443141"/>
    <lineage>
        <taxon>Bacteria</taxon>
        <taxon>Pseudomonadati</taxon>
        <taxon>Pseudomonadota</taxon>
        <taxon>Gammaproteobacteria</taxon>
        <taxon>Oceanospirillales</taxon>
        <taxon>Halomonadaceae</taxon>
        <taxon>Salinicola</taxon>
    </lineage>
</organism>
<gene>
    <name evidence="6" type="ORF">GCM10009038_09380</name>
</gene>
<dbReference type="SUPFAM" id="SSF53850">
    <property type="entry name" value="Periplasmic binding protein-like II"/>
    <property type="match status" value="1"/>
</dbReference>
<dbReference type="Pfam" id="PF00126">
    <property type="entry name" value="HTH_1"/>
    <property type="match status" value="1"/>
</dbReference>
<dbReference type="InterPro" id="IPR036390">
    <property type="entry name" value="WH_DNA-bd_sf"/>
</dbReference>
<reference evidence="7" key="1">
    <citation type="journal article" date="2019" name="Int. J. Syst. Evol. Microbiol.">
        <title>The Global Catalogue of Microorganisms (GCM) 10K type strain sequencing project: providing services to taxonomists for standard genome sequencing and annotation.</title>
        <authorList>
            <consortium name="The Broad Institute Genomics Platform"/>
            <consortium name="The Broad Institute Genome Sequencing Center for Infectious Disease"/>
            <person name="Wu L."/>
            <person name="Ma J."/>
        </authorList>
    </citation>
    <scope>NUCLEOTIDE SEQUENCE [LARGE SCALE GENOMIC DNA]</scope>
    <source>
        <strain evidence="7">KCTC 32998</strain>
    </source>
</reference>
<proteinExistence type="inferred from homology"/>
<keyword evidence="3" id="KW-0238">DNA-binding</keyword>
<dbReference type="InterPro" id="IPR058163">
    <property type="entry name" value="LysR-type_TF_proteobact-type"/>
</dbReference>
<comment type="caution">
    <text evidence="6">The sequence shown here is derived from an EMBL/GenBank/DDBJ whole genome shotgun (WGS) entry which is preliminary data.</text>
</comment>
<feature type="domain" description="HTH lysR-type" evidence="5">
    <location>
        <begin position="6"/>
        <end position="63"/>
    </location>
</feature>
<keyword evidence="2" id="KW-0805">Transcription regulation</keyword>
<dbReference type="Gene3D" id="1.10.10.10">
    <property type="entry name" value="Winged helix-like DNA-binding domain superfamily/Winged helix DNA-binding domain"/>
    <property type="match status" value="1"/>
</dbReference>
<evidence type="ECO:0000256" key="4">
    <source>
        <dbReference type="ARBA" id="ARBA00023163"/>
    </source>
</evidence>
<dbReference type="PROSITE" id="PS50931">
    <property type="entry name" value="HTH_LYSR"/>
    <property type="match status" value="1"/>
</dbReference>
<dbReference type="PANTHER" id="PTHR30537:SF5">
    <property type="entry name" value="HTH-TYPE TRANSCRIPTIONAL ACTIVATOR TTDR-RELATED"/>
    <property type="match status" value="1"/>
</dbReference>
<evidence type="ECO:0000313" key="7">
    <source>
        <dbReference type="Proteomes" id="UP000646745"/>
    </source>
</evidence>